<sequence>MRAGQRQWKHLLTAFPERYAHAEQQEQGIRAFLDKDVSILKRVRGGVTHRLTLAQLRSEQEGSDAA</sequence>
<dbReference type="RefSeq" id="WP_248866599.1">
    <property type="nucleotide sequence ID" value="NZ_CP086322.1"/>
</dbReference>
<evidence type="ECO:0000313" key="2">
    <source>
        <dbReference type="Proteomes" id="UP000830115"/>
    </source>
</evidence>
<protein>
    <submittedName>
        <fullName evidence="1">Uncharacterized protein</fullName>
    </submittedName>
</protein>
<proteinExistence type="predicted"/>
<reference evidence="1" key="1">
    <citation type="submission" date="2021-10" db="EMBL/GenBank/DDBJ databases">
        <title>Streptomyces nigrumlapis sp.nov.,an antimicrobial producing actinobacterium isolated from Black Gobi rocks.</title>
        <authorList>
            <person name="Wen Y."/>
            <person name="Zhang W."/>
            <person name="Liu X.G."/>
        </authorList>
    </citation>
    <scope>NUCLEOTIDE SEQUENCE</scope>
    <source>
        <strain evidence="1">ST13-2-2</strain>
    </source>
</reference>
<keyword evidence="2" id="KW-1185">Reference proteome</keyword>
<name>A0ABY4MH86_9ACTN</name>
<dbReference type="Proteomes" id="UP000830115">
    <property type="component" value="Chromosome"/>
</dbReference>
<evidence type="ECO:0000313" key="1">
    <source>
        <dbReference type="EMBL" id="UQA95686.1"/>
    </source>
</evidence>
<gene>
    <name evidence="1" type="ORF">K9S39_30900</name>
</gene>
<dbReference type="EMBL" id="CP086322">
    <property type="protein sequence ID" value="UQA95686.1"/>
    <property type="molecule type" value="Genomic_DNA"/>
</dbReference>
<accession>A0ABY4MH86</accession>
<organism evidence="1 2">
    <name type="scientific">Streptomyces halobius</name>
    <dbReference type="NCBI Taxonomy" id="2879846"/>
    <lineage>
        <taxon>Bacteria</taxon>
        <taxon>Bacillati</taxon>
        <taxon>Actinomycetota</taxon>
        <taxon>Actinomycetes</taxon>
        <taxon>Kitasatosporales</taxon>
        <taxon>Streptomycetaceae</taxon>
        <taxon>Streptomyces</taxon>
    </lineage>
</organism>